<comment type="caution">
    <text evidence="1">The sequence shown here is derived from an EMBL/GenBank/DDBJ whole genome shotgun (WGS) entry which is preliminary data.</text>
</comment>
<protein>
    <submittedName>
        <fullName evidence="1">Uncharacterized protein</fullName>
    </submittedName>
</protein>
<organism evidence="1 2">
    <name type="scientific">Araneus ventricosus</name>
    <name type="common">Orbweaver spider</name>
    <name type="synonym">Epeira ventricosa</name>
    <dbReference type="NCBI Taxonomy" id="182803"/>
    <lineage>
        <taxon>Eukaryota</taxon>
        <taxon>Metazoa</taxon>
        <taxon>Ecdysozoa</taxon>
        <taxon>Arthropoda</taxon>
        <taxon>Chelicerata</taxon>
        <taxon>Arachnida</taxon>
        <taxon>Araneae</taxon>
        <taxon>Araneomorphae</taxon>
        <taxon>Entelegynae</taxon>
        <taxon>Araneoidea</taxon>
        <taxon>Araneidae</taxon>
        <taxon>Araneus</taxon>
    </lineage>
</organism>
<keyword evidence="2" id="KW-1185">Reference proteome</keyword>
<reference evidence="1 2" key="1">
    <citation type="journal article" date="2019" name="Sci. Rep.">
        <title>Orb-weaving spider Araneus ventricosus genome elucidates the spidroin gene catalogue.</title>
        <authorList>
            <person name="Kono N."/>
            <person name="Nakamura H."/>
            <person name="Ohtoshi R."/>
            <person name="Moran D.A.P."/>
            <person name="Shinohara A."/>
            <person name="Yoshida Y."/>
            <person name="Fujiwara M."/>
            <person name="Mori M."/>
            <person name="Tomita M."/>
            <person name="Arakawa K."/>
        </authorList>
    </citation>
    <scope>NUCLEOTIDE SEQUENCE [LARGE SCALE GENOMIC DNA]</scope>
</reference>
<accession>A0A4Y1ZY55</accession>
<evidence type="ECO:0000313" key="2">
    <source>
        <dbReference type="Proteomes" id="UP000499080"/>
    </source>
</evidence>
<sequence length="89" mass="10131">MPGPNSRFNTEFQMGSGSAILHIALNWFIILPQMKEHLLGTRFSSVDEEVKTAAKKRLNGQGHQFHQTSMNKLVLKSDKCLNRFEKVLC</sequence>
<proteinExistence type="predicted"/>
<gene>
    <name evidence="1" type="ORF">AVEN_115353_1</name>
</gene>
<dbReference type="OrthoDB" id="616263at2759"/>
<dbReference type="EMBL" id="BGPR01000001">
    <property type="protein sequence ID" value="GBL72432.1"/>
    <property type="molecule type" value="Genomic_DNA"/>
</dbReference>
<dbReference type="AlphaFoldDB" id="A0A4Y1ZY55"/>
<dbReference type="Proteomes" id="UP000499080">
    <property type="component" value="Unassembled WGS sequence"/>
</dbReference>
<name>A0A4Y1ZY55_ARAVE</name>
<evidence type="ECO:0000313" key="1">
    <source>
        <dbReference type="EMBL" id="GBL72432.1"/>
    </source>
</evidence>